<keyword evidence="3" id="KW-1185">Reference proteome</keyword>
<dbReference type="PANTHER" id="PTHR24147">
    <property type="entry name" value="ANKYRIN REPEAT DOMAIN 36-RELATED"/>
    <property type="match status" value="1"/>
</dbReference>
<protein>
    <submittedName>
        <fullName evidence="2">Si:ch211-272n13.3</fullName>
    </submittedName>
</protein>
<evidence type="ECO:0000313" key="3">
    <source>
        <dbReference type="Proteomes" id="UP000264820"/>
    </source>
</evidence>
<keyword evidence="1" id="KW-0040">ANK repeat</keyword>
<dbReference type="SMART" id="SM00248">
    <property type="entry name" value="ANK"/>
    <property type="match status" value="5"/>
</dbReference>
<dbReference type="Pfam" id="PF13857">
    <property type="entry name" value="Ank_5"/>
    <property type="match status" value="1"/>
</dbReference>
<dbReference type="PRINTS" id="PR01415">
    <property type="entry name" value="ANKYRIN"/>
</dbReference>
<evidence type="ECO:0000256" key="1">
    <source>
        <dbReference type="PROSITE-ProRule" id="PRU00023"/>
    </source>
</evidence>
<reference evidence="2" key="1">
    <citation type="submission" date="2025-08" db="UniProtKB">
        <authorList>
            <consortium name="Ensembl"/>
        </authorList>
    </citation>
    <scope>IDENTIFICATION</scope>
</reference>
<dbReference type="Pfam" id="PF00023">
    <property type="entry name" value="Ank"/>
    <property type="match status" value="1"/>
</dbReference>
<dbReference type="GeneTree" id="ENSGT00940000163982"/>
<organism evidence="2 3">
    <name type="scientific">Hippocampus comes</name>
    <name type="common">Tiger tail seahorse</name>
    <dbReference type="NCBI Taxonomy" id="109280"/>
    <lineage>
        <taxon>Eukaryota</taxon>
        <taxon>Metazoa</taxon>
        <taxon>Chordata</taxon>
        <taxon>Craniata</taxon>
        <taxon>Vertebrata</taxon>
        <taxon>Euteleostomi</taxon>
        <taxon>Actinopterygii</taxon>
        <taxon>Neopterygii</taxon>
        <taxon>Teleostei</taxon>
        <taxon>Neoteleostei</taxon>
        <taxon>Acanthomorphata</taxon>
        <taxon>Syngnathiaria</taxon>
        <taxon>Syngnathiformes</taxon>
        <taxon>Syngnathoidei</taxon>
        <taxon>Syngnathidae</taxon>
        <taxon>Hippocampus</taxon>
    </lineage>
</organism>
<feature type="repeat" description="ANK" evidence="1">
    <location>
        <begin position="132"/>
        <end position="164"/>
    </location>
</feature>
<feature type="repeat" description="ANK" evidence="1">
    <location>
        <begin position="165"/>
        <end position="197"/>
    </location>
</feature>
<dbReference type="Ensembl" id="ENSHCOT00000010769.1">
    <property type="protein sequence ID" value="ENSHCOP00000002232.1"/>
    <property type="gene ID" value="ENSHCOG00000003342.1"/>
</dbReference>
<accession>A0A3Q2XF26</accession>
<dbReference type="AlphaFoldDB" id="A0A3Q2XF26"/>
<dbReference type="PANTHER" id="PTHR24147:SF53">
    <property type="entry name" value="ANKYRIN REPEAT DOMAIN 26"/>
    <property type="match status" value="1"/>
</dbReference>
<feature type="repeat" description="ANK" evidence="1">
    <location>
        <begin position="198"/>
        <end position="230"/>
    </location>
</feature>
<reference evidence="2" key="2">
    <citation type="submission" date="2025-09" db="UniProtKB">
        <authorList>
            <consortium name="Ensembl"/>
        </authorList>
    </citation>
    <scope>IDENTIFICATION</scope>
</reference>
<dbReference type="Pfam" id="PF12796">
    <property type="entry name" value="Ank_2"/>
    <property type="match status" value="1"/>
</dbReference>
<dbReference type="InterPro" id="IPR036770">
    <property type="entry name" value="Ankyrin_rpt-contain_sf"/>
</dbReference>
<dbReference type="Proteomes" id="UP000264820">
    <property type="component" value="Unplaced"/>
</dbReference>
<name>A0A3Q2XF26_HIPCM</name>
<dbReference type="Gene3D" id="1.25.40.20">
    <property type="entry name" value="Ankyrin repeat-containing domain"/>
    <property type="match status" value="2"/>
</dbReference>
<sequence length="274" mass="30563">MKKIFKFPRRKTSSIDASDSASIVTTASDIRENEMGKFHKAAWQGDMVKLEHFTKKKDILKSNLSCYRTALHLACARGNVEVVRFLMEKKAQINLCDNQNKSALIKAVQEQHDLCANILLENKADPNLVDTDGNAALHLASSIPLMSTVILLVKHGADINIKNLEGVSPLTVAVQEDQVEVAEFLLKKGANVNILDRHRRSPLMIAAGNGHFDMVRLLLKFRANVELKDSKGHSAEDYCHSNGFMLLPVDVDCPTKRKARRITICVFQTSKLCK</sequence>
<dbReference type="SUPFAM" id="SSF48403">
    <property type="entry name" value="Ankyrin repeat"/>
    <property type="match status" value="1"/>
</dbReference>
<dbReference type="PROSITE" id="PS50297">
    <property type="entry name" value="ANK_REP_REGION"/>
    <property type="match status" value="4"/>
</dbReference>
<proteinExistence type="predicted"/>
<dbReference type="PROSITE" id="PS50088">
    <property type="entry name" value="ANK_REPEAT"/>
    <property type="match status" value="4"/>
</dbReference>
<dbReference type="InterPro" id="IPR002110">
    <property type="entry name" value="Ankyrin_rpt"/>
</dbReference>
<dbReference type="InterPro" id="IPR050657">
    <property type="entry name" value="Ankyrin_repeat_domain"/>
</dbReference>
<feature type="repeat" description="ANK" evidence="1">
    <location>
        <begin position="66"/>
        <end position="98"/>
    </location>
</feature>
<evidence type="ECO:0000313" key="2">
    <source>
        <dbReference type="Ensembl" id="ENSHCOP00000002232.1"/>
    </source>
</evidence>